<dbReference type="InterPro" id="IPR050428">
    <property type="entry name" value="TCS_sensor_his_kinase"/>
</dbReference>
<evidence type="ECO:0000256" key="11">
    <source>
        <dbReference type="SAM" id="MobiDB-lite"/>
    </source>
</evidence>
<keyword evidence="7 15" id="KW-0418">Kinase</keyword>
<dbReference type="PANTHER" id="PTHR45436:SF5">
    <property type="entry name" value="SENSOR HISTIDINE KINASE TRCS"/>
    <property type="match status" value="1"/>
</dbReference>
<dbReference type="PANTHER" id="PTHR45436">
    <property type="entry name" value="SENSOR HISTIDINE KINASE YKOH"/>
    <property type="match status" value="1"/>
</dbReference>
<dbReference type="Proteomes" id="UP000522313">
    <property type="component" value="Unassembled WGS sequence"/>
</dbReference>
<keyword evidence="5" id="KW-0808">Transferase</keyword>
<evidence type="ECO:0000256" key="12">
    <source>
        <dbReference type="SAM" id="Phobius"/>
    </source>
</evidence>
<dbReference type="GO" id="GO:0005886">
    <property type="term" value="C:plasma membrane"/>
    <property type="evidence" value="ECO:0007669"/>
    <property type="project" value="TreeGrafter"/>
</dbReference>
<dbReference type="SMART" id="SM00387">
    <property type="entry name" value="HATPase_c"/>
    <property type="match status" value="1"/>
</dbReference>
<keyword evidence="8 12" id="KW-1133">Transmembrane helix</keyword>
<evidence type="ECO:0000256" key="3">
    <source>
        <dbReference type="ARBA" id="ARBA00012438"/>
    </source>
</evidence>
<evidence type="ECO:0000313" key="15">
    <source>
        <dbReference type="EMBL" id="MBB6503127.1"/>
    </source>
</evidence>
<protein>
    <recommendedName>
        <fullName evidence="3">histidine kinase</fullName>
        <ecNumber evidence="3">2.7.13.3</ecNumber>
    </recommendedName>
</protein>
<dbReference type="Gene3D" id="3.30.565.10">
    <property type="entry name" value="Histidine kinase-like ATPase, C-terminal domain"/>
    <property type="match status" value="1"/>
</dbReference>
<dbReference type="EC" id="2.7.13.3" evidence="3"/>
<accession>A0A7X0JAR1</accession>
<dbReference type="Gene3D" id="1.10.287.130">
    <property type="match status" value="1"/>
</dbReference>
<dbReference type="InterPro" id="IPR003594">
    <property type="entry name" value="HATPase_dom"/>
</dbReference>
<feature type="compositionally biased region" description="Pro residues" evidence="11">
    <location>
        <begin position="100"/>
        <end position="122"/>
    </location>
</feature>
<feature type="domain" description="HAMP" evidence="14">
    <location>
        <begin position="190"/>
        <end position="241"/>
    </location>
</feature>
<feature type="transmembrane region" description="Helical" evidence="12">
    <location>
        <begin position="166"/>
        <end position="189"/>
    </location>
</feature>
<organism evidence="15 16">
    <name type="scientific">Sphingomonas endophytica</name>
    <dbReference type="NCBI Taxonomy" id="869719"/>
    <lineage>
        <taxon>Bacteria</taxon>
        <taxon>Pseudomonadati</taxon>
        <taxon>Pseudomonadota</taxon>
        <taxon>Alphaproteobacteria</taxon>
        <taxon>Sphingomonadales</taxon>
        <taxon>Sphingomonadaceae</taxon>
        <taxon>Sphingomonas</taxon>
    </lineage>
</organism>
<dbReference type="PROSITE" id="PS50885">
    <property type="entry name" value="HAMP"/>
    <property type="match status" value="1"/>
</dbReference>
<dbReference type="InterPro" id="IPR003660">
    <property type="entry name" value="HAMP_dom"/>
</dbReference>
<dbReference type="Pfam" id="PF02518">
    <property type="entry name" value="HATPase_c"/>
    <property type="match status" value="1"/>
</dbReference>
<keyword evidence="10 12" id="KW-0472">Membrane</keyword>
<keyword evidence="6 12" id="KW-0812">Transmembrane</keyword>
<feature type="region of interest" description="Disordered" evidence="11">
    <location>
        <begin position="96"/>
        <end position="127"/>
    </location>
</feature>
<dbReference type="InterPro" id="IPR036890">
    <property type="entry name" value="HATPase_C_sf"/>
</dbReference>
<dbReference type="PRINTS" id="PR00344">
    <property type="entry name" value="BCTRLSENSOR"/>
</dbReference>
<evidence type="ECO:0000256" key="4">
    <source>
        <dbReference type="ARBA" id="ARBA00022553"/>
    </source>
</evidence>
<dbReference type="RefSeq" id="WP_184503700.1">
    <property type="nucleotide sequence ID" value="NZ_JACHBT010000001.1"/>
</dbReference>
<dbReference type="InterPro" id="IPR004358">
    <property type="entry name" value="Sig_transdc_His_kin-like_C"/>
</dbReference>
<dbReference type="AlphaFoldDB" id="A0A7X0JAR1"/>
<reference evidence="15 16" key="1">
    <citation type="submission" date="2020-08" db="EMBL/GenBank/DDBJ databases">
        <title>The Agave Microbiome: Exploring the role of microbial communities in plant adaptations to desert environments.</title>
        <authorList>
            <person name="Partida-Martinez L.P."/>
        </authorList>
    </citation>
    <scope>NUCLEOTIDE SEQUENCE [LARGE SCALE GENOMIC DNA]</scope>
    <source>
        <strain evidence="15 16">AS3.13</strain>
    </source>
</reference>
<evidence type="ECO:0000256" key="7">
    <source>
        <dbReference type="ARBA" id="ARBA00022777"/>
    </source>
</evidence>
<evidence type="ECO:0000256" key="6">
    <source>
        <dbReference type="ARBA" id="ARBA00022692"/>
    </source>
</evidence>
<evidence type="ECO:0000313" key="16">
    <source>
        <dbReference type="Proteomes" id="UP000522313"/>
    </source>
</evidence>
<gene>
    <name evidence="15" type="ORF">F4693_000076</name>
</gene>
<evidence type="ECO:0000256" key="5">
    <source>
        <dbReference type="ARBA" id="ARBA00022679"/>
    </source>
</evidence>
<reference evidence="15 16" key="2">
    <citation type="submission" date="2020-08" db="EMBL/GenBank/DDBJ databases">
        <authorList>
            <person name="Partida-Martinez L."/>
            <person name="Huntemann M."/>
            <person name="Clum A."/>
            <person name="Wang J."/>
            <person name="Palaniappan K."/>
            <person name="Ritter S."/>
            <person name="Chen I.-M."/>
            <person name="Stamatis D."/>
            <person name="Reddy T."/>
            <person name="O'Malley R."/>
            <person name="Daum C."/>
            <person name="Shapiro N."/>
            <person name="Ivanova N."/>
            <person name="Kyrpides N."/>
            <person name="Woyke T."/>
        </authorList>
    </citation>
    <scope>NUCLEOTIDE SEQUENCE [LARGE SCALE GENOMIC DNA]</scope>
    <source>
        <strain evidence="15 16">AS3.13</strain>
    </source>
</reference>
<dbReference type="InterPro" id="IPR005467">
    <property type="entry name" value="His_kinase_dom"/>
</dbReference>
<proteinExistence type="predicted"/>
<dbReference type="EMBL" id="JACHBT010000001">
    <property type="protein sequence ID" value="MBB6503127.1"/>
    <property type="molecule type" value="Genomic_DNA"/>
</dbReference>
<evidence type="ECO:0000256" key="10">
    <source>
        <dbReference type="ARBA" id="ARBA00023136"/>
    </source>
</evidence>
<dbReference type="GO" id="GO:0004673">
    <property type="term" value="F:protein histidine kinase activity"/>
    <property type="evidence" value="ECO:0007669"/>
    <property type="project" value="UniProtKB-EC"/>
</dbReference>
<evidence type="ECO:0000256" key="2">
    <source>
        <dbReference type="ARBA" id="ARBA00004370"/>
    </source>
</evidence>
<evidence type="ECO:0000256" key="9">
    <source>
        <dbReference type="ARBA" id="ARBA00023012"/>
    </source>
</evidence>
<comment type="catalytic activity">
    <reaction evidence="1">
        <text>ATP + protein L-histidine = ADP + protein N-phospho-L-histidine.</text>
        <dbReference type="EC" id="2.7.13.3"/>
    </reaction>
</comment>
<evidence type="ECO:0000259" key="14">
    <source>
        <dbReference type="PROSITE" id="PS50885"/>
    </source>
</evidence>
<sequence>MIRWVPRSLQARMLLVSAIATLLALVLAGAVMAGLLGRFVTEGLDRRLDAQLLVLASVVDDEGRVDRARLTQRVAAFGSDPGWQWRIVGPDGAIGAADVPTPPAGPPTPPAPPAPPAPPGPHPVEAKAADGGALHARTITLATRRGDVTLTAAAPRAVIARPIEGALAPLLMALAGVAALLTAALLVQLRVALRPLRRLREQVAAIRTGARDRVDDDQPAELAPLASELNALTADNAAALATARGSAANLAHALKTPVAALAIDLRDQPRLAATVARIDRTIRHHLARARAAAVNRRVATPLAPAAADIAAVIERLHDGPPLTIVREIADDLAVAVDAQDLDELLGNLLDNAAHHAASRIGVTARRDGRSVTLTIADDGPGIPAAARAQVLQKGTRLDERGDGHGFGLPIVAELAALYGGGITLAENAPHGLSVTLTLPAA</sequence>
<keyword evidence="9" id="KW-0902">Two-component regulatory system</keyword>
<dbReference type="PROSITE" id="PS50109">
    <property type="entry name" value="HIS_KIN"/>
    <property type="match status" value="1"/>
</dbReference>
<dbReference type="SUPFAM" id="SSF55874">
    <property type="entry name" value="ATPase domain of HSP90 chaperone/DNA topoisomerase II/histidine kinase"/>
    <property type="match status" value="1"/>
</dbReference>
<evidence type="ECO:0000256" key="1">
    <source>
        <dbReference type="ARBA" id="ARBA00000085"/>
    </source>
</evidence>
<keyword evidence="4" id="KW-0597">Phosphoprotein</keyword>
<evidence type="ECO:0000259" key="13">
    <source>
        <dbReference type="PROSITE" id="PS50109"/>
    </source>
</evidence>
<feature type="domain" description="Histidine kinase" evidence="13">
    <location>
        <begin position="249"/>
        <end position="441"/>
    </location>
</feature>
<comment type="caution">
    <text evidence="15">The sequence shown here is derived from an EMBL/GenBank/DDBJ whole genome shotgun (WGS) entry which is preliminary data.</text>
</comment>
<name>A0A7X0JAR1_9SPHN</name>
<comment type="subcellular location">
    <subcellularLocation>
        <location evidence="2">Membrane</location>
    </subcellularLocation>
</comment>
<evidence type="ECO:0000256" key="8">
    <source>
        <dbReference type="ARBA" id="ARBA00022989"/>
    </source>
</evidence>
<dbReference type="GO" id="GO:0000160">
    <property type="term" value="P:phosphorelay signal transduction system"/>
    <property type="evidence" value="ECO:0007669"/>
    <property type="project" value="UniProtKB-KW"/>
</dbReference>